<evidence type="ECO:0000313" key="2">
    <source>
        <dbReference type="Proteomes" id="UP001221763"/>
    </source>
</evidence>
<comment type="caution">
    <text evidence="1">The sequence shown here is derived from an EMBL/GenBank/DDBJ whole genome shotgun (WGS) entry which is preliminary data.</text>
</comment>
<dbReference type="EMBL" id="JANHJP010000010">
    <property type="protein sequence ID" value="MDC9032246.1"/>
    <property type="molecule type" value="Genomic_DNA"/>
</dbReference>
<dbReference type="Proteomes" id="UP001221763">
    <property type="component" value="Unassembled WGS sequence"/>
</dbReference>
<gene>
    <name evidence="1" type="ORF">M8044_000469</name>
</gene>
<proteinExistence type="predicted"/>
<protein>
    <submittedName>
        <fullName evidence="1">Uncharacterized protein</fullName>
    </submittedName>
</protein>
<accession>A0ABT5L9H7</accession>
<sequence length="29" mass="3478">MIYKKNFTKKTLNIFYKLKSILSIGENNK</sequence>
<organism evidence="1 2">
    <name type="scientific">Columbia Basin potato purple top phytoplasma</name>
    <dbReference type="NCBI Taxonomy" id="307134"/>
    <lineage>
        <taxon>Bacteria</taxon>
        <taxon>Bacillati</taxon>
        <taxon>Mycoplasmatota</taxon>
        <taxon>Mollicutes</taxon>
        <taxon>Acholeplasmatales</taxon>
        <taxon>Acholeplasmataceae</taxon>
        <taxon>Candidatus Phytoplasma</taxon>
        <taxon>16SrVI (Clover proliferation group)</taxon>
    </lineage>
</organism>
<reference evidence="1 2" key="1">
    <citation type="journal article" date="2023" name="Plant">
        <title>Draft Genome Sequence Resource of CBPPT1, a 'Candidatus Phytoplasma trifolii'-Related Strain Associated with Potato Purple Top Disease in the Columbia Basin, U.S.A.</title>
        <authorList>
            <person name="Wei W."/>
            <person name="Shao J."/>
            <person name="Bottner-Parker K.D."/>
            <person name="Zhao Y."/>
        </authorList>
    </citation>
    <scope>NUCLEOTIDE SEQUENCE [LARGE SCALE GENOMIC DNA]</scope>
    <source>
        <strain evidence="1 2">CBPPT1</strain>
    </source>
</reference>
<name>A0ABT5L9H7_9MOLU</name>
<evidence type="ECO:0000313" key="1">
    <source>
        <dbReference type="EMBL" id="MDC9032246.1"/>
    </source>
</evidence>
<keyword evidence="2" id="KW-1185">Reference proteome</keyword>